<evidence type="ECO:0000313" key="2">
    <source>
        <dbReference type="EMBL" id="KAG1897741.1"/>
    </source>
</evidence>
<feature type="region of interest" description="Disordered" evidence="1">
    <location>
        <begin position="43"/>
        <end position="70"/>
    </location>
</feature>
<comment type="caution">
    <text evidence="2">The sequence shown here is derived from an EMBL/GenBank/DDBJ whole genome shotgun (WGS) entry which is preliminary data.</text>
</comment>
<gene>
    <name evidence="2" type="ORF">F5891DRAFT_1241509</name>
</gene>
<evidence type="ECO:0000313" key="3">
    <source>
        <dbReference type="Proteomes" id="UP001195769"/>
    </source>
</evidence>
<accession>A0AAD4E127</accession>
<proteinExistence type="predicted"/>
<dbReference type="Proteomes" id="UP001195769">
    <property type="component" value="Unassembled WGS sequence"/>
</dbReference>
<protein>
    <submittedName>
        <fullName evidence="2">Uncharacterized protein</fullName>
    </submittedName>
</protein>
<feature type="compositionally biased region" description="Basic and acidic residues" evidence="1">
    <location>
        <begin position="43"/>
        <end position="64"/>
    </location>
</feature>
<organism evidence="2 3">
    <name type="scientific">Suillus fuscotomentosus</name>
    <dbReference type="NCBI Taxonomy" id="1912939"/>
    <lineage>
        <taxon>Eukaryota</taxon>
        <taxon>Fungi</taxon>
        <taxon>Dikarya</taxon>
        <taxon>Basidiomycota</taxon>
        <taxon>Agaricomycotina</taxon>
        <taxon>Agaricomycetes</taxon>
        <taxon>Agaricomycetidae</taxon>
        <taxon>Boletales</taxon>
        <taxon>Suillineae</taxon>
        <taxon>Suillaceae</taxon>
        <taxon>Suillus</taxon>
    </lineage>
</organism>
<reference evidence="2" key="1">
    <citation type="journal article" date="2020" name="New Phytol.">
        <title>Comparative genomics reveals dynamic genome evolution in host specialist ectomycorrhizal fungi.</title>
        <authorList>
            <person name="Lofgren L.A."/>
            <person name="Nguyen N.H."/>
            <person name="Vilgalys R."/>
            <person name="Ruytinx J."/>
            <person name="Liao H.L."/>
            <person name="Branco S."/>
            <person name="Kuo A."/>
            <person name="LaButti K."/>
            <person name="Lipzen A."/>
            <person name="Andreopoulos W."/>
            <person name="Pangilinan J."/>
            <person name="Riley R."/>
            <person name="Hundley H."/>
            <person name="Na H."/>
            <person name="Barry K."/>
            <person name="Grigoriev I.V."/>
            <person name="Stajich J.E."/>
            <person name="Kennedy P.G."/>
        </authorList>
    </citation>
    <scope>NUCLEOTIDE SEQUENCE</scope>
    <source>
        <strain evidence="2">FC203</strain>
    </source>
</reference>
<dbReference type="GeneID" id="64664027"/>
<keyword evidence="3" id="KW-1185">Reference proteome</keyword>
<sequence>MPTLLAPISAHASPILTPSDTLTTRQRMLMWLEWTRTTNGRKRNEYGKEMKRREEEKGGMRREEENEQQEEVEARRFIEERHHPPILAPTTSPVLAIERPSTSPPAHTGAHYFASANAYTTGFYQHQVTRPNHAISIRASSTQSQPSQTQGIQHRYSPANANGTDTRDYLPKFVDTHAPAVLAAVNADMQDIIDALDSLVQAISRQAHVMIAQTNALIQYSTVQFEQRAPEFEAIVDAFNARNEHAQHRAKELKDNGAKWLHEAGEALMHRASRARGRSLRTWSRSGLSREGF</sequence>
<feature type="region of interest" description="Disordered" evidence="1">
    <location>
        <begin position="142"/>
        <end position="161"/>
    </location>
</feature>
<dbReference type="AlphaFoldDB" id="A0AAD4E127"/>
<name>A0AAD4E127_9AGAM</name>
<dbReference type="EMBL" id="JABBWK010000044">
    <property type="protein sequence ID" value="KAG1897741.1"/>
    <property type="molecule type" value="Genomic_DNA"/>
</dbReference>
<dbReference type="RefSeq" id="XP_041223317.1">
    <property type="nucleotide sequence ID" value="XM_041369729.1"/>
</dbReference>
<evidence type="ECO:0000256" key="1">
    <source>
        <dbReference type="SAM" id="MobiDB-lite"/>
    </source>
</evidence>